<feature type="domain" description="C-type lectin" evidence="3">
    <location>
        <begin position="91"/>
        <end position="219"/>
    </location>
</feature>
<dbReference type="AlphaFoldDB" id="C3YTT9"/>
<dbReference type="SUPFAM" id="SSF53300">
    <property type="entry name" value="vWA-like"/>
    <property type="match status" value="1"/>
</dbReference>
<dbReference type="PRINTS" id="PR00453">
    <property type="entry name" value="VWFADOMAIN"/>
</dbReference>
<dbReference type="SUPFAM" id="SSF56436">
    <property type="entry name" value="C-type lectin-like"/>
    <property type="match status" value="1"/>
</dbReference>
<keyword evidence="1" id="KW-1015">Disulfide bond</keyword>
<organism>
    <name type="scientific">Branchiostoma floridae</name>
    <name type="common">Florida lancelet</name>
    <name type="synonym">Amphioxus</name>
    <dbReference type="NCBI Taxonomy" id="7739"/>
    <lineage>
        <taxon>Eukaryota</taxon>
        <taxon>Metazoa</taxon>
        <taxon>Chordata</taxon>
        <taxon>Cephalochordata</taxon>
        <taxon>Leptocardii</taxon>
        <taxon>Amphioxiformes</taxon>
        <taxon>Branchiostomatidae</taxon>
        <taxon>Branchiostoma</taxon>
    </lineage>
</organism>
<dbReference type="eggNOG" id="KOG4297">
    <property type="taxonomic scope" value="Eukaryota"/>
</dbReference>
<dbReference type="Pfam" id="PF00092">
    <property type="entry name" value="VWA"/>
    <property type="match status" value="1"/>
</dbReference>
<dbReference type="PROSITE" id="PS50041">
    <property type="entry name" value="C_TYPE_LECTIN_2"/>
    <property type="match status" value="1"/>
</dbReference>
<evidence type="ECO:0000313" key="5">
    <source>
        <dbReference type="EMBL" id="EEN56216.1"/>
    </source>
</evidence>
<feature type="transmembrane region" description="Helical" evidence="2">
    <location>
        <begin position="16"/>
        <end position="36"/>
    </location>
</feature>
<dbReference type="Gene3D" id="3.10.100.10">
    <property type="entry name" value="Mannose-Binding Protein A, subunit A"/>
    <property type="match status" value="1"/>
</dbReference>
<protein>
    <recommendedName>
        <fullName evidence="6">C-type lectin domain-containing protein</fullName>
    </recommendedName>
</protein>
<dbReference type="EMBL" id="GG666552">
    <property type="protein sequence ID" value="EEN56216.1"/>
    <property type="molecule type" value="Genomic_DNA"/>
</dbReference>
<sequence length="421" mass="47061">MNWIPGYDSLEPNYGFLYFPATILVKIGIFSDNRSFWQSKFPMIAVQRERDFANRSMWWKVLLFAGLVAVTVSEVGGQGDACPANYERALGNGPCLRFSAAADRQSYQDARQTCEGEGGRLVVIKDAALNTFIVDRIKATYQAETWIGLDELDGPPGVYTWSDGSVLQPGDFEDWSGVLNVQQPDSTYGEECVEIRAPAPFLYDWNNHHCRYRKNYVCEIAPDCPCDLDVMFLVDGSSSIGSEGFALAKEYIAHFINCFDCPRIGFILCKCEVNTSIPLCYYDYVRDATTAVGEIETCPSLTRIGYCIKHMQCTTDWKEGVPSIVVILTDGRIYGTIDGRYTEDVIGYAEAARDAGMEVYAGAIGREVFVDETALEEISGSEDRTFSTFDEDPSVLVAILTIRHCGYCYALVKYLPEKRKC</sequence>
<reference evidence="5" key="1">
    <citation type="journal article" date="2008" name="Nature">
        <title>The amphioxus genome and the evolution of the chordate karyotype.</title>
        <authorList>
            <consortium name="US DOE Joint Genome Institute (JGI-PGF)"/>
            <person name="Putnam N.H."/>
            <person name="Butts T."/>
            <person name="Ferrier D.E.K."/>
            <person name="Furlong R.F."/>
            <person name="Hellsten U."/>
            <person name="Kawashima T."/>
            <person name="Robinson-Rechavi M."/>
            <person name="Shoguchi E."/>
            <person name="Terry A."/>
            <person name="Yu J.-K."/>
            <person name="Benito-Gutierrez E.L."/>
            <person name="Dubchak I."/>
            <person name="Garcia-Fernandez J."/>
            <person name="Gibson-Brown J.J."/>
            <person name="Grigoriev I.V."/>
            <person name="Horton A.C."/>
            <person name="de Jong P.J."/>
            <person name="Jurka J."/>
            <person name="Kapitonov V.V."/>
            <person name="Kohara Y."/>
            <person name="Kuroki Y."/>
            <person name="Lindquist E."/>
            <person name="Lucas S."/>
            <person name="Osoegawa K."/>
            <person name="Pennacchio L.A."/>
            <person name="Salamov A.A."/>
            <person name="Satou Y."/>
            <person name="Sauka-Spengler T."/>
            <person name="Schmutz J."/>
            <person name="Shin-I T."/>
            <person name="Toyoda A."/>
            <person name="Bronner-Fraser M."/>
            <person name="Fujiyama A."/>
            <person name="Holland L.Z."/>
            <person name="Holland P.W.H."/>
            <person name="Satoh N."/>
            <person name="Rokhsar D.S."/>
        </authorList>
    </citation>
    <scope>NUCLEOTIDE SEQUENCE [LARGE SCALE GENOMIC DNA]</scope>
    <source>
        <strain evidence="5">S238N-H82</strain>
        <tissue evidence="5">Testes</tissue>
    </source>
</reference>
<gene>
    <name evidence="5" type="ORF">BRAFLDRAFT_118258</name>
</gene>
<evidence type="ECO:0000259" key="3">
    <source>
        <dbReference type="PROSITE" id="PS50041"/>
    </source>
</evidence>
<dbReference type="InterPro" id="IPR016187">
    <property type="entry name" value="CTDL_fold"/>
</dbReference>
<keyword evidence="2" id="KW-1133">Transmembrane helix</keyword>
<dbReference type="PANTHER" id="PTHR22801:SF63">
    <property type="entry name" value="C-TYPE LECTIN DOMAIN-CONTAINING PROTEIN"/>
    <property type="match status" value="1"/>
</dbReference>
<evidence type="ECO:0000256" key="1">
    <source>
        <dbReference type="ARBA" id="ARBA00023157"/>
    </source>
</evidence>
<dbReference type="InterPro" id="IPR001304">
    <property type="entry name" value="C-type_lectin-like"/>
</dbReference>
<dbReference type="PROSITE" id="PS00615">
    <property type="entry name" value="C_TYPE_LECTIN_1"/>
    <property type="match status" value="1"/>
</dbReference>
<proteinExistence type="predicted"/>
<feature type="transmembrane region" description="Helical" evidence="2">
    <location>
        <begin position="57"/>
        <end position="76"/>
    </location>
</feature>
<dbReference type="PANTHER" id="PTHR22801">
    <property type="entry name" value="LITHOSTATHINE"/>
    <property type="match status" value="1"/>
</dbReference>
<dbReference type="CDD" id="cd00037">
    <property type="entry name" value="CLECT"/>
    <property type="match status" value="1"/>
</dbReference>
<dbReference type="InterPro" id="IPR018378">
    <property type="entry name" value="C-type_lectin_CS"/>
</dbReference>
<dbReference type="Pfam" id="PF00059">
    <property type="entry name" value="Lectin_C"/>
    <property type="match status" value="1"/>
</dbReference>
<keyword evidence="2" id="KW-0812">Transmembrane</keyword>
<evidence type="ECO:0000259" key="4">
    <source>
        <dbReference type="PROSITE" id="PS50234"/>
    </source>
</evidence>
<dbReference type="InterPro" id="IPR050801">
    <property type="entry name" value="Ca-Dep_Lectins_ImmuneDev"/>
</dbReference>
<dbReference type="SMART" id="SM00327">
    <property type="entry name" value="VWA"/>
    <property type="match status" value="1"/>
</dbReference>
<accession>C3YTT9</accession>
<name>C3YTT9_BRAFL</name>
<dbReference type="InterPro" id="IPR002035">
    <property type="entry name" value="VWF_A"/>
</dbReference>
<dbReference type="SMART" id="SM00034">
    <property type="entry name" value="CLECT"/>
    <property type="match status" value="1"/>
</dbReference>
<dbReference type="InterPro" id="IPR036465">
    <property type="entry name" value="vWFA_dom_sf"/>
</dbReference>
<dbReference type="InParanoid" id="C3YTT9"/>
<dbReference type="PROSITE" id="PS50234">
    <property type="entry name" value="VWFA"/>
    <property type="match status" value="1"/>
</dbReference>
<dbReference type="eggNOG" id="KOG1217">
    <property type="taxonomic scope" value="Eukaryota"/>
</dbReference>
<dbReference type="InterPro" id="IPR016186">
    <property type="entry name" value="C-type_lectin-like/link_sf"/>
</dbReference>
<evidence type="ECO:0008006" key="6">
    <source>
        <dbReference type="Google" id="ProtNLM"/>
    </source>
</evidence>
<dbReference type="Gene3D" id="3.40.50.410">
    <property type="entry name" value="von Willebrand factor, type A domain"/>
    <property type="match status" value="1"/>
</dbReference>
<keyword evidence="2" id="KW-0472">Membrane</keyword>
<evidence type="ECO:0000256" key="2">
    <source>
        <dbReference type="SAM" id="Phobius"/>
    </source>
</evidence>
<feature type="domain" description="VWFA" evidence="4">
    <location>
        <begin position="229"/>
        <end position="415"/>
    </location>
</feature>